<reference evidence="2" key="2">
    <citation type="submission" date="2024-10" db="UniProtKB">
        <authorList>
            <consortium name="EnsemblProtists"/>
        </authorList>
    </citation>
    <scope>IDENTIFICATION</scope>
</reference>
<proteinExistence type="predicted"/>
<dbReference type="Proteomes" id="UP000013827">
    <property type="component" value="Unassembled WGS sequence"/>
</dbReference>
<sequence length="125" mass="12749">MTINPGCGLDGCAVVGLQHNVTRGDSVFLPTTDNHAGGLTLDEEVVIMPDPANDGNVNPPAAGAPAPRTTRSRGGVSTGEYNNMLNARLAANATPFGIWAAAAAASPSSSVYRNTTDQCVAYMSS</sequence>
<evidence type="ECO:0000313" key="3">
    <source>
        <dbReference type="Proteomes" id="UP000013827"/>
    </source>
</evidence>
<feature type="compositionally biased region" description="Low complexity" evidence="1">
    <location>
        <begin position="50"/>
        <end position="67"/>
    </location>
</feature>
<dbReference type="PaxDb" id="2903-EOD41100"/>
<dbReference type="HOGENOM" id="CLU_1998554_0_0_1"/>
<reference evidence="3" key="1">
    <citation type="journal article" date="2013" name="Nature">
        <title>Pan genome of the phytoplankton Emiliania underpins its global distribution.</title>
        <authorList>
            <person name="Read B.A."/>
            <person name="Kegel J."/>
            <person name="Klute M.J."/>
            <person name="Kuo A."/>
            <person name="Lefebvre S.C."/>
            <person name="Maumus F."/>
            <person name="Mayer C."/>
            <person name="Miller J."/>
            <person name="Monier A."/>
            <person name="Salamov A."/>
            <person name="Young J."/>
            <person name="Aguilar M."/>
            <person name="Claverie J.M."/>
            <person name="Frickenhaus S."/>
            <person name="Gonzalez K."/>
            <person name="Herman E.K."/>
            <person name="Lin Y.C."/>
            <person name="Napier J."/>
            <person name="Ogata H."/>
            <person name="Sarno A.F."/>
            <person name="Shmutz J."/>
            <person name="Schroeder D."/>
            <person name="de Vargas C."/>
            <person name="Verret F."/>
            <person name="von Dassow P."/>
            <person name="Valentin K."/>
            <person name="Van de Peer Y."/>
            <person name="Wheeler G."/>
            <person name="Dacks J.B."/>
            <person name="Delwiche C.F."/>
            <person name="Dyhrman S.T."/>
            <person name="Glockner G."/>
            <person name="John U."/>
            <person name="Richards T."/>
            <person name="Worden A.Z."/>
            <person name="Zhang X."/>
            <person name="Grigoriev I.V."/>
            <person name="Allen A.E."/>
            <person name="Bidle K."/>
            <person name="Borodovsky M."/>
            <person name="Bowler C."/>
            <person name="Brownlee C."/>
            <person name="Cock J.M."/>
            <person name="Elias M."/>
            <person name="Gladyshev V.N."/>
            <person name="Groth M."/>
            <person name="Guda C."/>
            <person name="Hadaegh A."/>
            <person name="Iglesias-Rodriguez M.D."/>
            <person name="Jenkins J."/>
            <person name="Jones B.M."/>
            <person name="Lawson T."/>
            <person name="Leese F."/>
            <person name="Lindquist E."/>
            <person name="Lobanov A."/>
            <person name="Lomsadze A."/>
            <person name="Malik S.B."/>
            <person name="Marsh M.E."/>
            <person name="Mackinder L."/>
            <person name="Mock T."/>
            <person name="Mueller-Roeber B."/>
            <person name="Pagarete A."/>
            <person name="Parker M."/>
            <person name="Probert I."/>
            <person name="Quesneville H."/>
            <person name="Raines C."/>
            <person name="Rensing S.A."/>
            <person name="Riano-Pachon D.M."/>
            <person name="Richier S."/>
            <person name="Rokitta S."/>
            <person name="Shiraiwa Y."/>
            <person name="Soanes D.M."/>
            <person name="van der Giezen M."/>
            <person name="Wahlund T.M."/>
            <person name="Williams B."/>
            <person name="Wilson W."/>
            <person name="Wolfe G."/>
            <person name="Wurch L.L."/>
        </authorList>
    </citation>
    <scope>NUCLEOTIDE SEQUENCE</scope>
</reference>
<dbReference type="KEGG" id="ehx:EMIHUDRAFT_250894"/>
<evidence type="ECO:0000313" key="2">
    <source>
        <dbReference type="EnsemblProtists" id="EOD41100"/>
    </source>
</evidence>
<protein>
    <submittedName>
        <fullName evidence="2">Uncharacterized protein</fullName>
    </submittedName>
</protein>
<dbReference type="AlphaFoldDB" id="A0A0D3KZB5"/>
<feature type="region of interest" description="Disordered" evidence="1">
    <location>
        <begin position="50"/>
        <end position="79"/>
    </location>
</feature>
<evidence type="ECO:0000256" key="1">
    <source>
        <dbReference type="SAM" id="MobiDB-lite"/>
    </source>
</evidence>
<accession>A0A0D3KZB5</accession>
<organism evidence="2 3">
    <name type="scientific">Emiliania huxleyi (strain CCMP1516)</name>
    <dbReference type="NCBI Taxonomy" id="280463"/>
    <lineage>
        <taxon>Eukaryota</taxon>
        <taxon>Haptista</taxon>
        <taxon>Haptophyta</taxon>
        <taxon>Prymnesiophyceae</taxon>
        <taxon>Isochrysidales</taxon>
        <taxon>Noelaerhabdaceae</taxon>
        <taxon>Emiliania</taxon>
    </lineage>
</organism>
<dbReference type="EnsemblProtists" id="EOD41100">
    <property type="protein sequence ID" value="EOD41100"/>
    <property type="gene ID" value="EMIHUDRAFT_250894"/>
</dbReference>
<keyword evidence="3" id="KW-1185">Reference proteome</keyword>
<dbReference type="RefSeq" id="XP_005793529.1">
    <property type="nucleotide sequence ID" value="XM_005793472.1"/>
</dbReference>
<dbReference type="GeneID" id="17286371"/>
<name>A0A0D3KZB5_EMIH1</name>